<evidence type="ECO:0000256" key="5">
    <source>
        <dbReference type="ARBA" id="ARBA00022801"/>
    </source>
</evidence>
<evidence type="ECO:0000256" key="6">
    <source>
        <dbReference type="ARBA" id="ARBA00022842"/>
    </source>
</evidence>
<evidence type="ECO:0000256" key="4">
    <source>
        <dbReference type="ARBA" id="ARBA00022723"/>
    </source>
</evidence>
<dbReference type="InterPro" id="IPR050556">
    <property type="entry name" value="Type_II_TA_system_RNase"/>
</dbReference>
<protein>
    <recommendedName>
        <fullName evidence="8">PIN domain-containing protein</fullName>
    </recommendedName>
</protein>
<evidence type="ECO:0000256" key="1">
    <source>
        <dbReference type="ARBA" id="ARBA00001946"/>
    </source>
</evidence>
<accession>A0A1F8BJF3</accession>
<gene>
    <name evidence="9" type="ORF">A2961_03565</name>
</gene>
<dbReference type="STRING" id="1802519.A2961_03565"/>
<evidence type="ECO:0000256" key="3">
    <source>
        <dbReference type="ARBA" id="ARBA00022722"/>
    </source>
</evidence>
<evidence type="ECO:0000259" key="8">
    <source>
        <dbReference type="Pfam" id="PF01850"/>
    </source>
</evidence>
<keyword evidence="5" id="KW-0378">Hydrolase</keyword>
<dbReference type="PANTHER" id="PTHR33653">
    <property type="entry name" value="RIBONUCLEASE VAPC2"/>
    <property type="match status" value="1"/>
</dbReference>
<evidence type="ECO:0000313" key="10">
    <source>
        <dbReference type="Proteomes" id="UP000177082"/>
    </source>
</evidence>
<feature type="domain" description="PIN" evidence="8">
    <location>
        <begin position="4"/>
        <end position="124"/>
    </location>
</feature>
<reference evidence="9 10" key="1">
    <citation type="journal article" date="2016" name="Nat. Commun.">
        <title>Thousands of microbial genomes shed light on interconnected biogeochemical processes in an aquifer system.</title>
        <authorList>
            <person name="Anantharaman K."/>
            <person name="Brown C.T."/>
            <person name="Hug L.A."/>
            <person name="Sharon I."/>
            <person name="Castelle C.J."/>
            <person name="Probst A.J."/>
            <person name="Thomas B.C."/>
            <person name="Singh A."/>
            <person name="Wilkins M.J."/>
            <person name="Karaoz U."/>
            <person name="Brodie E.L."/>
            <person name="Williams K.H."/>
            <person name="Hubbard S.S."/>
            <person name="Banfield J.F."/>
        </authorList>
    </citation>
    <scope>NUCLEOTIDE SEQUENCE [LARGE SCALE GENOMIC DNA]</scope>
</reference>
<keyword evidence="6" id="KW-0460">Magnesium</keyword>
<dbReference type="CDD" id="cd09881">
    <property type="entry name" value="PIN_VapC4-5_FitB-like"/>
    <property type="match status" value="1"/>
</dbReference>
<keyword evidence="4" id="KW-0479">Metal-binding</keyword>
<comment type="caution">
    <text evidence="9">The sequence shown here is derived from an EMBL/GenBank/DDBJ whole genome shotgun (WGS) entry which is preliminary data.</text>
</comment>
<dbReference type="EMBL" id="MGHF01000009">
    <property type="protein sequence ID" value="OGM64197.1"/>
    <property type="molecule type" value="Genomic_DNA"/>
</dbReference>
<dbReference type="PANTHER" id="PTHR33653:SF1">
    <property type="entry name" value="RIBONUCLEASE VAPC2"/>
    <property type="match status" value="1"/>
</dbReference>
<dbReference type="AlphaFoldDB" id="A0A1F8BJF3"/>
<dbReference type="InterPro" id="IPR029060">
    <property type="entry name" value="PIN-like_dom_sf"/>
</dbReference>
<dbReference type="GO" id="GO:0004518">
    <property type="term" value="F:nuclease activity"/>
    <property type="evidence" value="ECO:0007669"/>
    <property type="project" value="UniProtKB-KW"/>
</dbReference>
<dbReference type="InterPro" id="IPR002716">
    <property type="entry name" value="PIN_dom"/>
</dbReference>
<sequence length="128" mass="14569">MKKYFVETSVIAGFLRGNKKAYGLVANIDELTGSYVSLSELYEGVYRVSDWHKEEESVLKFFSQLSEVYGVDKDISKQFGRIRADLKKKGKVIEDMDIFMAATCMANGLTMITLNKKHFERVPGLEIL</sequence>
<comment type="cofactor">
    <cofactor evidence="1">
        <name>Mg(2+)</name>
        <dbReference type="ChEBI" id="CHEBI:18420"/>
    </cofactor>
</comment>
<dbReference type="Gene3D" id="3.40.50.1010">
    <property type="entry name" value="5'-nuclease"/>
    <property type="match status" value="1"/>
</dbReference>
<comment type="similarity">
    <text evidence="7">Belongs to the PINc/VapC protein family.</text>
</comment>
<dbReference type="SUPFAM" id="SSF88723">
    <property type="entry name" value="PIN domain-like"/>
    <property type="match status" value="1"/>
</dbReference>
<dbReference type="GO" id="GO:0016787">
    <property type="term" value="F:hydrolase activity"/>
    <property type="evidence" value="ECO:0007669"/>
    <property type="project" value="UniProtKB-KW"/>
</dbReference>
<evidence type="ECO:0000256" key="2">
    <source>
        <dbReference type="ARBA" id="ARBA00022649"/>
    </source>
</evidence>
<keyword evidence="3" id="KW-0540">Nuclease</keyword>
<dbReference type="Proteomes" id="UP000177082">
    <property type="component" value="Unassembled WGS sequence"/>
</dbReference>
<proteinExistence type="inferred from homology"/>
<dbReference type="Pfam" id="PF01850">
    <property type="entry name" value="PIN"/>
    <property type="match status" value="1"/>
</dbReference>
<name>A0A1F8BJF3_9BACT</name>
<evidence type="ECO:0000256" key="7">
    <source>
        <dbReference type="ARBA" id="ARBA00038093"/>
    </source>
</evidence>
<dbReference type="GO" id="GO:0046872">
    <property type="term" value="F:metal ion binding"/>
    <property type="evidence" value="ECO:0007669"/>
    <property type="project" value="UniProtKB-KW"/>
</dbReference>
<evidence type="ECO:0000313" key="9">
    <source>
        <dbReference type="EMBL" id="OGM64197.1"/>
    </source>
</evidence>
<keyword evidence="2" id="KW-1277">Toxin-antitoxin system</keyword>
<organism evidence="9 10">
    <name type="scientific">Candidatus Woesebacteria bacterium RIFCSPLOWO2_01_FULL_39_21</name>
    <dbReference type="NCBI Taxonomy" id="1802519"/>
    <lineage>
        <taxon>Bacteria</taxon>
        <taxon>Candidatus Woeseibacteriota</taxon>
    </lineage>
</organism>